<gene>
    <name evidence="2" type="ORF">JAY77_05500</name>
</gene>
<comment type="caution">
    <text evidence="2">The sequence shown here is derived from an EMBL/GenBank/DDBJ whole genome shotgun (WGS) entry which is preliminary data.</text>
</comment>
<reference evidence="2" key="1">
    <citation type="journal article" date="2021" name="Proc. Natl. Acad. Sci. U.S.A.">
        <title>Global biogeography of chemosynthetic symbionts reveals both localized and globally distributed symbiont groups. .</title>
        <authorList>
            <person name="Osvatic J.T."/>
            <person name="Wilkins L.G.E."/>
            <person name="Leibrecht L."/>
            <person name="Leray M."/>
            <person name="Zauner S."/>
            <person name="Polzin J."/>
            <person name="Camacho Y."/>
            <person name="Gros O."/>
            <person name="van Gils J.A."/>
            <person name="Eisen J.A."/>
            <person name="Petersen J.M."/>
            <person name="Yuen B."/>
        </authorList>
    </citation>
    <scope>NUCLEOTIDE SEQUENCE</scope>
    <source>
        <strain evidence="2">MAGclacostrist055</strain>
    </source>
</reference>
<feature type="domain" description="N-acetyltransferase" evidence="1">
    <location>
        <begin position="1"/>
        <end position="127"/>
    </location>
</feature>
<dbReference type="CDD" id="cd04301">
    <property type="entry name" value="NAT_SF"/>
    <property type="match status" value="1"/>
</dbReference>
<dbReference type="EMBL" id="JAEPCR010000021">
    <property type="protein sequence ID" value="MCG7977587.1"/>
    <property type="molecule type" value="Genomic_DNA"/>
</dbReference>
<dbReference type="Pfam" id="PF13673">
    <property type="entry name" value="Acetyltransf_10"/>
    <property type="match status" value="1"/>
</dbReference>
<protein>
    <submittedName>
        <fullName evidence="2">GNAT family N-acetyltransferase</fullName>
    </submittedName>
</protein>
<sequence length="127" mass="14693">MEILRYKSEHEDAVISAIVKDPDWDMFTKESSVASYKERLLESVTYVCLENGVFCGYVRALLDDGFAVYISELFVVPEWRNRKIGRALVAKVKKDFEQLTVYVLSDEDAYYEKLGYRNVGSVFDIPK</sequence>
<accession>A0A9E4NII9</accession>
<dbReference type="InterPro" id="IPR016181">
    <property type="entry name" value="Acyl_CoA_acyltransferase"/>
</dbReference>
<evidence type="ECO:0000259" key="1">
    <source>
        <dbReference type="PROSITE" id="PS51186"/>
    </source>
</evidence>
<evidence type="ECO:0000313" key="2">
    <source>
        <dbReference type="EMBL" id="MCG7977587.1"/>
    </source>
</evidence>
<evidence type="ECO:0000313" key="3">
    <source>
        <dbReference type="Proteomes" id="UP000886674"/>
    </source>
</evidence>
<dbReference type="InterPro" id="IPR000182">
    <property type="entry name" value="GNAT_dom"/>
</dbReference>
<organism evidence="2 3">
    <name type="scientific">Candidatus Thiodiazotropha taylori</name>
    <dbReference type="NCBI Taxonomy" id="2792791"/>
    <lineage>
        <taxon>Bacteria</taxon>
        <taxon>Pseudomonadati</taxon>
        <taxon>Pseudomonadota</taxon>
        <taxon>Gammaproteobacteria</taxon>
        <taxon>Chromatiales</taxon>
        <taxon>Sedimenticolaceae</taxon>
        <taxon>Candidatus Thiodiazotropha</taxon>
    </lineage>
</organism>
<dbReference type="GO" id="GO:0016747">
    <property type="term" value="F:acyltransferase activity, transferring groups other than amino-acyl groups"/>
    <property type="evidence" value="ECO:0007669"/>
    <property type="project" value="InterPro"/>
</dbReference>
<dbReference type="Proteomes" id="UP000886674">
    <property type="component" value="Unassembled WGS sequence"/>
</dbReference>
<dbReference type="SUPFAM" id="SSF55729">
    <property type="entry name" value="Acyl-CoA N-acyltransferases (Nat)"/>
    <property type="match status" value="1"/>
</dbReference>
<dbReference type="Gene3D" id="3.40.630.30">
    <property type="match status" value="1"/>
</dbReference>
<name>A0A9E4NII9_9GAMM</name>
<dbReference type="PROSITE" id="PS51186">
    <property type="entry name" value="GNAT"/>
    <property type="match status" value="1"/>
</dbReference>
<proteinExistence type="predicted"/>
<dbReference type="AlphaFoldDB" id="A0A9E4NII9"/>